<name>A0ACC2JV63_9PEZI</name>
<dbReference type="Proteomes" id="UP001153332">
    <property type="component" value="Unassembled WGS sequence"/>
</dbReference>
<evidence type="ECO:0000313" key="1">
    <source>
        <dbReference type="EMBL" id="KAJ8131403.1"/>
    </source>
</evidence>
<proteinExistence type="predicted"/>
<reference evidence="1" key="1">
    <citation type="submission" date="2022-12" db="EMBL/GenBank/DDBJ databases">
        <title>Genome Sequence of Lasiodiplodia mahajangana.</title>
        <authorList>
            <person name="Buettner E."/>
        </authorList>
    </citation>
    <scope>NUCLEOTIDE SEQUENCE</scope>
    <source>
        <strain evidence="1">VT137</strain>
    </source>
</reference>
<evidence type="ECO:0000313" key="2">
    <source>
        <dbReference type="Proteomes" id="UP001153332"/>
    </source>
</evidence>
<accession>A0ACC2JV63</accession>
<sequence length="116" mass="13611">MSVEILVHDDHARPDSRFLVTITVVTTEEFGRYDAVWAALCDENGDIIQNTVVRRHSWAPTTDSKTVQWQDRWFRNLPVRKWYRFRAGADFESHTIKTATSRAINLWEQMTPYLLG</sequence>
<protein>
    <submittedName>
        <fullName evidence="1">Uncharacterized protein</fullName>
    </submittedName>
</protein>
<dbReference type="EMBL" id="JAPUUL010000298">
    <property type="protein sequence ID" value="KAJ8131403.1"/>
    <property type="molecule type" value="Genomic_DNA"/>
</dbReference>
<comment type="caution">
    <text evidence="1">The sequence shown here is derived from an EMBL/GenBank/DDBJ whole genome shotgun (WGS) entry which is preliminary data.</text>
</comment>
<organism evidence="1 2">
    <name type="scientific">Lasiodiplodia mahajangana</name>
    <dbReference type="NCBI Taxonomy" id="1108764"/>
    <lineage>
        <taxon>Eukaryota</taxon>
        <taxon>Fungi</taxon>
        <taxon>Dikarya</taxon>
        <taxon>Ascomycota</taxon>
        <taxon>Pezizomycotina</taxon>
        <taxon>Dothideomycetes</taxon>
        <taxon>Dothideomycetes incertae sedis</taxon>
        <taxon>Botryosphaeriales</taxon>
        <taxon>Botryosphaeriaceae</taxon>
        <taxon>Lasiodiplodia</taxon>
    </lineage>
</organism>
<gene>
    <name evidence="1" type="ORF">O1611_g2224</name>
</gene>
<keyword evidence="2" id="KW-1185">Reference proteome</keyword>